<sequence>MAPVTSFLAAGLLAINGALAHPGHDVQQEAAERGQWLQKAKPRSVRSCANDLRRRGHLEASLARRQELSRHARVKRGLSSDKPLFRRDYASSVNESHASSLDVTKGSDETLLFADDSSCLLQPEVTQGPYYIDGELIRSEMSEDQAGVPLFLDIQIVDTSTCEPVPAVFMDVWHCNSTGVYSGVSASGNGNQNDTDNISNTFLRGLQQTDVNGVAQFESTFPGHYTGRATHIHVLTHNVNSTVIRTNGTLLAGYGNFTAQASHVGQIFFDQDLISEVEKSAPYNTNTQELTTNAEDSILGEETEGMDPFVEYVLIGDSIEDGVLAWISLGIDPTADDAITSEGTYYEDGGVANENSGMGGPGGDAPGGNGTAPTGAPPS</sequence>
<protein>
    <recommendedName>
        <fullName evidence="3">Intradiol ring-cleavage dioxygenases domain-containing protein</fullName>
    </recommendedName>
</protein>
<keyword evidence="5" id="KW-1185">Reference proteome</keyword>
<evidence type="ECO:0000313" key="5">
    <source>
        <dbReference type="Proteomes" id="UP000660729"/>
    </source>
</evidence>
<feature type="region of interest" description="Disordered" evidence="1">
    <location>
        <begin position="345"/>
        <end position="379"/>
    </location>
</feature>
<dbReference type="Proteomes" id="UP000660729">
    <property type="component" value="Unassembled WGS sequence"/>
</dbReference>
<organism evidence="4 5">
    <name type="scientific">Pseudocercospora fuligena</name>
    <dbReference type="NCBI Taxonomy" id="685502"/>
    <lineage>
        <taxon>Eukaryota</taxon>
        <taxon>Fungi</taxon>
        <taxon>Dikarya</taxon>
        <taxon>Ascomycota</taxon>
        <taxon>Pezizomycotina</taxon>
        <taxon>Dothideomycetes</taxon>
        <taxon>Dothideomycetidae</taxon>
        <taxon>Mycosphaerellales</taxon>
        <taxon>Mycosphaerellaceae</taxon>
        <taxon>Pseudocercospora</taxon>
    </lineage>
</organism>
<dbReference type="AlphaFoldDB" id="A0A8H6RU50"/>
<feature type="signal peptide" evidence="2">
    <location>
        <begin position="1"/>
        <end position="20"/>
    </location>
</feature>
<dbReference type="PANTHER" id="PTHR34315:SF1">
    <property type="entry name" value="INTRADIOL RING-CLEAVAGE DIOXYGENASES DOMAIN-CONTAINING PROTEIN-RELATED"/>
    <property type="match status" value="1"/>
</dbReference>
<dbReference type="GO" id="GO:0008199">
    <property type="term" value="F:ferric iron binding"/>
    <property type="evidence" value="ECO:0007669"/>
    <property type="project" value="InterPro"/>
</dbReference>
<name>A0A8H6RU50_9PEZI</name>
<accession>A0A8H6RU50</accession>
<evidence type="ECO:0000256" key="1">
    <source>
        <dbReference type="SAM" id="MobiDB-lite"/>
    </source>
</evidence>
<dbReference type="InterPro" id="IPR000627">
    <property type="entry name" value="Intradiol_dOase_C"/>
</dbReference>
<dbReference type="Gene3D" id="2.60.130.10">
    <property type="entry name" value="Aromatic compound dioxygenase"/>
    <property type="match status" value="1"/>
</dbReference>
<dbReference type="CDD" id="cd03457">
    <property type="entry name" value="intradiol_dioxygenase_like"/>
    <property type="match status" value="1"/>
</dbReference>
<feature type="chain" id="PRO_5034253814" description="Intradiol ring-cleavage dioxygenases domain-containing protein" evidence="2">
    <location>
        <begin position="21"/>
        <end position="379"/>
    </location>
</feature>
<dbReference type="PANTHER" id="PTHR34315">
    <property type="match status" value="1"/>
</dbReference>
<dbReference type="SUPFAM" id="SSF49482">
    <property type="entry name" value="Aromatic compound dioxygenase"/>
    <property type="match status" value="1"/>
</dbReference>
<comment type="caution">
    <text evidence="4">The sequence shown here is derived from an EMBL/GenBank/DDBJ whole genome shotgun (WGS) entry which is preliminary data.</text>
</comment>
<evidence type="ECO:0000259" key="3">
    <source>
        <dbReference type="Pfam" id="PF00775"/>
    </source>
</evidence>
<feature type="domain" description="Intradiol ring-cleavage dioxygenases" evidence="3">
    <location>
        <begin position="132"/>
        <end position="229"/>
    </location>
</feature>
<evidence type="ECO:0000256" key="2">
    <source>
        <dbReference type="SAM" id="SignalP"/>
    </source>
</evidence>
<dbReference type="InterPro" id="IPR015889">
    <property type="entry name" value="Intradiol_dOase_core"/>
</dbReference>
<dbReference type="EMBL" id="JABCIY010000001">
    <property type="protein sequence ID" value="KAF7198451.1"/>
    <property type="molecule type" value="Genomic_DNA"/>
</dbReference>
<gene>
    <name evidence="4" type="ORF">HII31_00190</name>
</gene>
<keyword evidence="2" id="KW-0732">Signal</keyword>
<dbReference type="Pfam" id="PF00775">
    <property type="entry name" value="Dioxygenase_C"/>
    <property type="match status" value="1"/>
</dbReference>
<proteinExistence type="predicted"/>
<feature type="compositionally biased region" description="Gly residues" evidence="1">
    <location>
        <begin position="357"/>
        <end position="370"/>
    </location>
</feature>
<dbReference type="GO" id="GO:0016702">
    <property type="term" value="F:oxidoreductase activity, acting on single donors with incorporation of molecular oxygen, incorporation of two atoms of oxygen"/>
    <property type="evidence" value="ECO:0007669"/>
    <property type="project" value="InterPro"/>
</dbReference>
<dbReference type="OrthoDB" id="121380at2759"/>
<reference evidence="4" key="1">
    <citation type="submission" date="2020-04" db="EMBL/GenBank/DDBJ databases">
        <title>Draft genome resource of the tomato pathogen Pseudocercospora fuligena.</title>
        <authorList>
            <person name="Zaccaron A."/>
        </authorList>
    </citation>
    <scope>NUCLEOTIDE SEQUENCE</scope>
    <source>
        <strain evidence="4">PF001</strain>
    </source>
</reference>
<evidence type="ECO:0000313" key="4">
    <source>
        <dbReference type="EMBL" id="KAF7198451.1"/>
    </source>
</evidence>